<feature type="transmembrane region" description="Helical" evidence="1">
    <location>
        <begin position="44"/>
        <end position="66"/>
    </location>
</feature>
<dbReference type="EMBL" id="DXAN01000026">
    <property type="protein sequence ID" value="HJA09129.1"/>
    <property type="molecule type" value="Genomic_DNA"/>
</dbReference>
<keyword evidence="1" id="KW-0472">Membrane</keyword>
<sequence length="142" mass="16684">MEKWDIYKERAFIENLLCQRFNFFILSFALIVTASATVNTTTLYNIILTSGIIICTLLFFTIYRIYTKLDIALKYIYENDKDSIFHEIQKRTHEYPLNFKNMNRLIGVFIPIACVLTLVILLCCGNNYTAHIQQHSPIFQNQ</sequence>
<name>A0A9D2HEP6_9BACT</name>
<reference evidence="2" key="1">
    <citation type="journal article" date="2021" name="PeerJ">
        <title>Extensive microbial diversity within the chicken gut microbiome revealed by metagenomics and culture.</title>
        <authorList>
            <person name="Gilroy R."/>
            <person name="Ravi A."/>
            <person name="Getino M."/>
            <person name="Pursley I."/>
            <person name="Horton D.L."/>
            <person name="Alikhan N.F."/>
            <person name="Baker D."/>
            <person name="Gharbi K."/>
            <person name="Hall N."/>
            <person name="Watson M."/>
            <person name="Adriaenssens E.M."/>
            <person name="Foster-Nyarko E."/>
            <person name="Jarju S."/>
            <person name="Secka A."/>
            <person name="Antonio M."/>
            <person name="Oren A."/>
            <person name="Chaudhuri R.R."/>
            <person name="La Ragione R."/>
            <person name="Hildebrand F."/>
            <person name="Pallen M.J."/>
        </authorList>
    </citation>
    <scope>NUCLEOTIDE SEQUENCE</scope>
    <source>
        <strain evidence="2">CHK186-16707</strain>
    </source>
</reference>
<dbReference type="AlphaFoldDB" id="A0A9D2HEP6"/>
<comment type="caution">
    <text evidence="2">The sequence shown here is derived from an EMBL/GenBank/DDBJ whole genome shotgun (WGS) entry which is preliminary data.</text>
</comment>
<evidence type="ECO:0000256" key="1">
    <source>
        <dbReference type="SAM" id="Phobius"/>
    </source>
</evidence>
<reference evidence="2" key="2">
    <citation type="submission" date="2021-04" db="EMBL/GenBank/DDBJ databases">
        <authorList>
            <person name="Gilroy R."/>
        </authorList>
    </citation>
    <scope>NUCLEOTIDE SEQUENCE</scope>
    <source>
        <strain evidence="2">CHK186-16707</strain>
    </source>
</reference>
<keyword evidence="1" id="KW-0812">Transmembrane</keyword>
<evidence type="ECO:0000313" key="3">
    <source>
        <dbReference type="Proteomes" id="UP000824225"/>
    </source>
</evidence>
<protein>
    <submittedName>
        <fullName evidence="2">Uncharacterized protein</fullName>
    </submittedName>
</protein>
<accession>A0A9D2HEP6</accession>
<feature type="transmembrane region" description="Helical" evidence="1">
    <location>
        <begin position="21"/>
        <end position="38"/>
    </location>
</feature>
<evidence type="ECO:0000313" key="2">
    <source>
        <dbReference type="EMBL" id="HJA09129.1"/>
    </source>
</evidence>
<organism evidence="2 3">
    <name type="scientific">Candidatus Mailhella merdigallinarum</name>
    <dbReference type="NCBI Taxonomy" id="2838658"/>
    <lineage>
        <taxon>Bacteria</taxon>
        <taxon>Pseudomonadati</taxon>
        <taxon>Thermodesulfobacteriota</taxon>
        <taxon>Desulfovibrionia</taxon>
        <taxon>Desulfovibrionales</taxon>
        <taxon>Desulfovibrionaceae</taxon>
        <taxon>Mailhella</taxon>
    </lineage>
</organism>
<keyword evidence="1" id="KW-1133">Transmembrane helix</keyword>
<proteinExistence type="predicted"/>
<feature type="transmembrane region" description="Helical" evidence="1">
    <location>
        <begin position="105"/>
        <end position="128"/>
    </location>
</feature>
<dbReference type="Proteomes" id="UP000824225">
    <property type="component" value="Unassembled WGS sequence"/>
</dbReference>
<gene>
    <name evidence="2" type="ORF">H9962_08080</name>
</gene>